<dbReference type="Pfam" id="PF08240">
    <property type="entry name" value="ADH_N"/>
    <property type="match status" value="1"/>
</dbReference>
<proteinExistence type="inferred from homology"/>
<sequence length="362" mass="38110">MSSVAPVPTVDPTDQRALVLEAKDQLSLRDFRLDEPLGPHDVRIAIHTVGICGSDVHYYTHGAIGPFVVREPMILGHEASGIVTETGSAVTTLKAGDRVCMEPGIPDPNGRATRLGLYNLDPAVRFWATPPIHGVLRPSVVHPEAFTFKLPDNVTFAAAAMVEPLAVGVHAVTKAKAAPGHIAVVIGAGPIGLVTVLAALAGGCAHVIVSDVDDTKLEIARKLGSVSTVNVSRENLAEVVKARTEGWGADVIYECAGSERAIADIFEPLCPGGVVVFVGIPLSNPAYNVSAAMLKEARVEHVFRYAHVFPRCVAMLASGAIDVSPLITRTYPFEKSVEAFQDAASAPKGQVKMQITMGLPGA</sequence>
<dbReference type="GO" id="GO:0016740">
    <property type="term" value="F:transferase activity"/>
    <property type="evidence" value="ECO:0007669"/>
    <property type="project" value="UniProtKB-KW"/>
</dbReference>
<dbReference type="SUPFAM" id="SSF50129">
    <property type="entry name" value="GroES-like"/>
    <property type="match status" value="1"/>
</dbReference>
<dbReference type="PANTHER" id="PTHR43161">
    <property type="entry name" value="SORBITOL DEHYDROGENASE"/>
    <property type="match status" value="1"/>
</dbReference>
<dbReference type="SUPFAM" id="SSF51735">
    <property type="entry name" value="NAD(P)-binding Rossmann-fold domains"/>
    <property type="match status" value="1"/>
</dbReference>
<dbReference type="PANTHER" id="PTHR43161:SF9">
    <property type="entry name" value="SORBITOL DEHYDROGENASE"/>
    <property type="match status" value="1"/>
</dbReference>
<dbReference type="InterPro" id="IPR013149">
    <property type="entry name" value="ADH-like_C"/>
</dbReference>
<evidence type="ECO:0000259" key="7">
    <source>
        <dbReference type="SMART" id="SM00829"/>
    </source>
</evidence>
<dbReference type="CDD" id="cd05285">
    <property type="entry name" value="sorbitol_DH"/>
    <property type="match status" value="1"/>
</dbReference>
<dbReference type="RefSeq" id="WP_058633804.1">
    <property type="nucleotide sequence ID" value="NZ_LDPZ01000006.1"/>
</dbReference>
<evidence type="ECO:0000256" key="5">
    <source>
        <dbReference type="ARBA" id="ARBA00023002"/>
    </source>
</evidence>
<dbReference type="AlphaFoldDB" id="A0A175RBK4"/>
<name>A0A175RBK4_9HYPH</name>
<dbReference type="SMART" id="SM00829">
    <property type="entry name" value="PKS_ER"/>
    <property type="match status" value="1"/>
</dbReference>
<dbReference type="OrthoDB" id="9809185at2"/>
<protein>
    <submittedName>
        <fullName evidence="8">Sulfurtransferase</fullName>
    </submittedName>
</protein>
<evidence type="ECO:0000256" key="2">
    <source>
        <dbReference type="ARBA" id="ARBA00008072"/>
    </source>
</evidence>
<accession>A0A175RBK4</accession>
<dbReference type="InterPro" id="IPR013154">
    <property type="entry name" value="ADH-like_N"/>
</dbReference>
<dbReference type="GO" id="GO:0016616">
    <property type="term" value="F:oxidoreductase activity, acting on the CH-OH group of donors, NAD or NADP as acceptor"/>
    <property type="evidence" value="ECO:0007669"/>
    <property type="project" value="InterPro"/>
</dbReference>
<feature type="domain" description="Enoyl reductase (ER)" evidence="7">
    <location>
        <begin position="21"/>
        <end position="346"/>
    </location>
</feature>
<dbReference type="GO" id="GO:0008270">
    <property type="term" value="F:zinc ion binding"/>
    <property type="evidence" value="ECO:0007669"/>
    <property type="project" value="InterPro"/>
</dbReference>
<dbReference type="InterPro" id="IPR002328">
    <property type="entry name" value="ADH_Zn_CS"/>
</dbReference>
<evidence type="ECO:0000313" key="8">
    <source>
        <dbReference type="EMBL" id="KTQ97739.1"/>
    </source>
</evidence>
<organism evidence="8 9">
    <name type="scientific">Aureimonas ureilytica</name>
    <dbReference type="NCBI Taxonomy" id="401562"/>
    <lineage>
        <taxon>Bacteria</taxon>
        <taxon>Pseudomonadati</taxon>
        <taxon>Pseudomonadota</taxon>
        <taxon>Alphaproteobacteria</taxon>
        <taxon>Hyphomicrobiales</taxon>
        <taxon>Aurantimonadaceae</taxon>
        <taxon>Aureimonas</taxon>
    </lineage>
</organism>
<keyword evidence="3 6" id="KW-0479">Metal-binding</keyword>
<evidence type="ECO:0000256" key="3">
    <source>
        <dbReference type="ARBA" id="ARBA00022723"/>
    </source>
</evidence>
<comment type="similarity">
    <text evidence="2 6">Belongs to the zinc-containing alcohol dehydrogenase family.</text>
</comment>
<dbReference type="InterPro" id="IPR036291">
    <property type="entry name" value="NAD(P)-bd_dom_sf"/>
</dbReference>
<evidence type="ECO:0000256" key="4">
    <source>
        <dbReference type="ARBA" id="ARBA00022833"/>
    </source>
</evidence>
<dbReference type="eggNOG" id="COG1063">
    <property type="taxonomic scope" value="Bacteria"/>
</dbReference>
<dbReference type="InterPro" id="IPR045306">
    <property type="entry name" value="SDH-like"/>
</dbReference>
<dbReference type="Gene3D" id="3.90.180.10">
    <property type="entry name" value="Medium-chain alcohol dehydrogenases, catalytic domain"/>
    <property type="match status" value="1"/>
</dbReference>
<comment type="cofactor">
    <cofactor evidence="1 6">
        <name>Zn(2+)</name>
        <dbReference type="ChEBI" id="CHEBI:29105"/>
    </cofactor>
</comment>
<evidence type="ECO:0000256" key="1">
    <source>
        <dbReference type="ARBA" id="ARBA00001947"/>
    </source>
</evidence>
<dbReference type="STRING" id="401562.NS365_11590"/>
<dbReference type="InterPro" id="IPR020843">
    <property type="entry name" value="ER"/>
</dbReference>
<comment type="caution">
    <text evidence="8">The sequence shown here is derived from an EMBL/GenBank/DDBJ whole genome shotgun (WGS) entry which is preliminary data.</text>
</comment>
<dbReference type="PATRIC" id="fig|401562.3.peg.4234"/>
<dbReference type="InterPro" id="IPR011032">
    <property type="entry name" value="GroES-like_sf"/>
</dbReference>
<dbReference type="PROSITE" id="PS00059">
    <property type="entry name" value="ADH_ZINC"/>
    <property type="match status" value="1"/>
</dbReference>
<dbReference type="Proteomes" id="UP000078272">
    <property type="component" value="Unassembled WGS sequence"/>
</dbReference>
<keyword evidence="4 6" id="KW-0862">Zinc</keyword>
<dbReference type="Gene3D" id="3.40.50.720">
    <property type="entry name" value="NAD(P)-binding Rossmann-like Domain"/>
    <property type="match status" value="1"/>
</dbReference>
<keyword evidence="5" id="KW-0560">Oxidoreductase</keyword>
<keyword evidence="8" id="KW-0808">Transferase</keyword>
<gene>
    <name evidence="8" type="ORF">NS226_03570</name>
</gene>
<dbReference type="Pfam" id="PF00107">
    <property type="entry name" value="ADH_zinc_N"/>
    <property type="match status" value="1"/>
</dbReference>
<evidence type="ECO:0000256" key="6">
    <source>
        <dbReference type="RuleBase" id="RU361277"/>
    </source>
</evidence>
<evidence type="ECO:0000313" key="9">
    <source>
        <dbReference type="Proteomes" id="UP000078272"/>
    </source>
</evidence>
<reference evidence="8 9" key="1">
    <citation type="journal article" date="2016" name="Front. Microbiol.">
        <title>Genomic Resource of Rice Seed Associated Bacteria.</title>
        <authorList>
            <person name="Midha S."/>
            <person name="Bansal K."/>
            <person name="Sharma S."/>
            <person name="Kumar N."/>
            <person name="Patil P.P."/>
            <person name="Chaudhry V."/>
            <person name="Patil P.B."/>
        </authorList>
    </citation>
    <scope>NUCLEOTIDE SEQUENCE [LARGE SCALE GENOMIC DNA]</scope>
    <source>
        <strain evidence="8 9">NS226</strain>
    </source>
</reference>
<dbReference type="EMBL" id="LDPZ01000006">
    <property type="protein sequence ID" value="KTQ97739.1"/>
    <property type="molecule type" value="Genomic_DNA"/>
</dbReference>